<feature type="active site" description="Glycyl thioester intermediate" evidence="6">
    <location>
        <position position="321"/>
    </location>
</feature>
<evidence type="ECO:0000256" key="2">
    <source>
        <dbReference type="ARBA" id="ARBA00004906"/>
    </source>
</evidence>
<feature type="domain" description="HECT" evidence="7">
    <location>
        <begin position="7"/>
        <end position="352"/>
    </location>
</feature>
<reference evidence="8 9" key="1">
    <citation type="submission" date="2024-04" db="EMBL/GenBank/DDBJ databases">
        <title>Tritrichomonas musculus Genome.</title>
        <authorList>
            <person name="Alves-Ferreira E."/>
            <person name="Grigg M."/>
            <person name="Lorenzi H."/>
            <person name="Galac M."/>
        </authorList>
    </citation>
    <scope>NUCLEOTIDE SEQUENCE [LARGE SCALE GENOMIC DNA]</scope>
    <source>
        <strain evidence="8 9">EAF2021</strain>
    </source>
</reference>
<comment type="catalytic activity">
    <reaction evidence="1">
        <text>S-ubiquitinyl-[E2 ubiquitin-conjugating enzyme]-L-cysteine + [acceptor protein]-L-lysine = [E2 ubiquitin-conjugating enzyme]-L-cysteine + N(6)-ubiquitinyl-[acceptor protein]-L-lysine.</text>
        <dbReference type="EC" id="2.3.2.26"/>
    </reaction>
</comment>
<accession>A0ABR2H0E7</accession>
<evidence type="ECO:0000256" key="1">
    <source>
        <dbReference type="ARBA" id="ARBA00000885"/>
    </source>
</evidence>
<gene>
    <name evidence="8" type="ORF">M9Y10_032573</name>
</gene>
<dbReference type="EC" id="2.3.2.26" evidence="3"/>
<evidence type="ECO:0000256" key="4">
    <source>
        <dbReference type="ARBA" id="ARBA00022679"/>
    </source>
</evidence>
<dbReference type="EMBL" id="JAPFFF010000053">
    <property type="protein sequence ID" value="KAK8839102.1"/>
    <property type="molecule type" value="Genomic_DNA"/>
</dbReference>
<dbReference type="PANTHER" id="PTHR11254:SF440">
    <property type="entry name" value="E3 UBIQUITIN-PROTEIN LIGASE NEDD-4"/>
    <property type="match status" value="1"/>
</dbReference>
<sequence>MVLKVSRENILRDSIDKIDYIDTDGMQILFEDEEGRDLGGLIKDWITTIGNKIIESGALKIVPSGNYFTIDENADEDIINFTGKLIAIAFNNKLNSNIKFTSFVWKILLKERIALEDMKEYDDDIYQSLKWISENDVTSMDTTFVDQNDEELIKNGRNIKLTNKNKDKYVKEMLKRIFIGKIEKLLMSFQNGFNGYIDKYNIKQYNAKKFRDEINGYDYVDVDDWKENTKNVIYSYNYDNESGDDNYEEDNNDYSDSESQETINMFFKIISKWSQENLKKLLNFVTGSPIVPIGGFSHLNGGLFTIKFLSDSQRYPEAHTCFNILMLPKYNTEKQLNKKLLNVIEVEDFGLI</sequence>
<proteinExistence type="predicted"/>
<evidence type="ECO:0000259" key="7">
    <source>
        <dbReference type="PROSITE" id="PS50237"/>
    </source>
</evidence>
<dbReference type="InterPro" id="IPR000569">
    <property type="entry name" value="HECT_dom"/>
</dbReference>
<organism evidence="8 9">
    <name type="scientific">Tritrichomonas musculus</name>
    <dbReference type="NCBI Taxonomy" id="1915356"/>
    <lineage>
        <taxon>Eukaryota</taxon>
        <taxon>Metamonada</taxon>
        <taxon>Parabasalia</taxon>
        <taxon>Tritrichomonadida</taxon>
        <taxon>Tritrichomonadidae</taxon>
        <taxon>Tritrichomonas</taxon>
    </lineage>
</organism>
<evidence type="ECO:0000256" key="6">
    <source>
        <dbReference type="PROSITE-ProRule" id="PRU00104"/>
    </source>
</evidence>
<comment type="pathway">
    <text evidence="2">Protein modification; protein ubiquitination.</text>
</comment>
<dbReference type="Pfam" id="PF00632">
    <property type="entry name" value="HECT"/>
    <property type="match status" value="1"/>
</dbReference>
<evidence type="ECO:0000256" key="3">
    <source>
        <dbReference type="ARBA" id="ARBA00012485"/>
    </source>
</evidence>
<dbReference type="Gene3D" id="3.30.2160.10">
    <property type="entry name" value="Hect, E3 ligase catalytic domain"/>
    <property type="match status" value="1"/>
</dbReference>
<evidence type="ECO:0000313" key="8">
    <source>
        <dbReference type="EMBL" id="KAK8839102.1"/>
    </source>
</evidence>
<dbReference type="SMART" id="SM00119">
    <property type="entry name" value="HECTc"/>
    <property type="match status" value="1"/>
</dbReference>
<dbReference type="PANTHER" id="PTHR11254">
    <property type="entry name" value="HECT DOMAIN UBIQUITIN-PROTEIN LIGASE"/>
    <property type="match status" value="1"/>
</dbReference>
<comment type="caution">
    <text evidence="8">The sequence shown here is derived from an EMBL/GenBank/DDBJ whole genome shotgun (WGS) entry which is preliminary data.</text>
</comment>
<keyword evidence="4" id="KW-0808">Transferase</keyword>
<dbReference type="PROSITE" id="PS00116">
    <property type="entry name" value="DNA_POLYMERASE_B"/>
    <property type="match status" value="1"/>
</dbReference>
<dbReference type="Proteomes" id="UP001470230">
    <property type="component" value="Unassembled WGS sequence"/>
</dbReference>
<dbReference type="InterPro" id="IPR050409">
    <property type="entry name" value="E3_ubiq-protein_ligase"/>
</dbReference>
<keyword evidence="5 6" id="KW-0833">Ubl conjugation pathway</keyword>
<name>A0ABR2H0E7_9EUKA</name>
<dbReference type="PROSITE" id="PS50237">
    <property type="entry name" value="HECT"/>
    <property type="match status" value="1"/>
</dbReference>
<evidence type="ECO:0000313" key="9">
    <source>
        <dbReference type="Proteomes" id="UP001470230"/>
    </source>
</evidence>
<keyword evidence="9" id="KW-1185">Reference proteome</keyword>
<dbReference type="Gene3D" id="3.90.1750.10">
    <property type="entry name" value="Hect, E3 ligase catalytic domains"/>
    <property type="match status" value="1"/>
</dbReference>
<dbReference type="SUPFAM" id="SSF56204">
    <property type="entry name" value="Hect, E3 ligase catalytic domain"/>
    <property type="match status" value="1"/>
</dbReference>
<protein>
    <recommendedName>
        <fullName evidence="3">HECT-type E3 ubiquitin transferase</fullName>
        <ecNumber evidence="3">2.3.2.26</ecNumber>
    </recommendedName>
</protein>
<dbReference type="InterPro" id="IPR035983">
    <property type="entry name" value="Hect_E3_ubiquitin_ligase"/>
</dbReference>
<evidence type="ECO:0000256" key="5">
    <source>
        <dbReference type="ARBA" id="ARBA00022786"/>
    </source>
</evidence>
<dbReference type="Gene3D" id="3.30.2410.10">
    <property type="entry name" value="Hect, E3 ligase catalytic domain"/>
    <property type="match status" value="1"/>
</dbReference>
<dbReference type="InterPro" id="IPR017964">
    <property type="entry name" value="DNA-dir_DNA_pol_B_CS"/>
</dbReference>